<proteinExistence type="predicted"/>
<reference evidence="5" key="1">
    <citation type="submission" date="2021-02" db="EMBL/GenBank/DDBJ databases">
        <title>Skermanella TT6 skin isolate.</title>
        <authorList>
            <person name="Lee K."/>
            <person name="Ganzorig M."/>
        </authorList>
    </citation>
    <scope>NUCLEOTIDE SEQUENCE</scope>
    <source>
        <strain evidence="5">TT6</strain>
    </source>
</reference>
<evidence type="ECO:0000259" key="4">
    <source>
        <dbReference type="PROSITE" id="PS50949"/>
    </source>
</evidence>
<evidence type="ECO:0000313" key="6">
    <source>
        <dbReference type="Proteomes" id="UP000595197"/>
    </source>
</evidence>
<dbReference type="Gene3D" id="1.10.10.10">
    <property type="entry name" value="Winged helix-like DNA-binding domain superfamily/Winged helix DNA-binding domain"/>
    <property type="match status" value="1"/>
</dbReference>
<dbReference type="Pfam" id="PF07729">
    <property type="entry name" value="FCD"/>
    <property type="match status" value="1"/>
</dbReference>
<dbReference type="SUPFAM" id="SSF48008">
    <property type="entry name" value="GntR ligand-binding domain-like"/>
    <property type="match status" value="1"/>
</dbReference>
<dbReference type="InterPro" id="IPR000524">
    <property type="entry name" value="Tscrpt_reg_HTH_GntR"/>
</dbReference>
<keyword evidence="5" id="KW-0614">Plasmid</keyword>
<dbReference type="Gene3D" id="1.20.120.530">
    <property type="entry name" value="GntR ligand-binding domain-like"/>
    <property type="match status" value="1"/>
</dbReference>
<dbReference type="PANTHER" id="PTHR43537">
    <property type="entry name" value="TRANSCRIPTIONAL REGULATOR, GNTR FAMILY"/>
    <property type="match status" value="1"/>
</dbReference>
<dbReference type="SUPFAM" id="SSF46785">
    <property type="entry name" value="Winged helix' DNA-binding domain"/>
    <property type="match status" value="1"/>
</dbReference>
<dbReference type="InterPro" id="IPR036390">
    <property type="entry name" value="WH_DNA-bd_sf"/>
</dbReference>
<accession>A0ABX7BF72</accession>
<dbReference type="Proteomes" id="UP000595197">
    <property type="component" value="Plasmid pTT6-1"/>
</dbReference>
<dbReference type="SMART" id="SM00345">
    <property type="entry name" value="HTH_GNTR"/>
    <property type="match status" value="1"/>
</dbReference>
<evidence type="ECO:0000256" key="1">
    <source>
        <dbReference type="ARBA" id="ARBA00023015"/>
    </source>
</evidence>
<feature type="domain" description="HTH gntR-type" evidence="4">
    <location>
        <begin position="8"/>
        <end position="75"/>
    </location>
</feature>
<keyword evidence="1" id="KW-0805">Transcription regulation</keyword>
<dbReference type="Pfam" id="PF00392">
    <property type="entry name" value="GntR"/>
    <property type="match status" value="1"/>
</dbReference>
<protein>
    <submittedName>
        <fullName evidence="5">FCD domain-containing protein</fullName>
    </submittedName>
</protein>
<gene>
    <name evidence="5" type="ORF">IGS68_28130</name>
</gene>
<dbReference type="SMART" id="SM00895">
    <property type="entry name" value="FCD"/>
    <property type="match status" value="1"/>
</dbReference>
<evidence type="ECO:0000313" key="5">
    <source>
        <dbReference type="EMBL" id="QQP93037.1"/>
    </source>
</evidence>
<name>A0ABX7BF72_9PROT</name>
<dbReference type="EMBL" id="CP067421">
    <property type="protein sequence ID" value="QQP93037.1"/>
    <property type="molecule type" value="Genomic_DNA"/>
</dbReference>
<keyword evidence="3" id="KW-0804">Transcription</keyword>
<dbReference type="PANTHER" id="PTHR43537:SF20">
    <property type="entry name" value="HTH-TYPE TRANSCRIPTIONAL REPRESSOR GLAR"/>
    <property type="match status" value="1"/>
</dbReference>
<dbReference type="InterPro" id="IPR036388">
    <property type="entry name" value="WH-like_DNA-bd_sf"/>
</dbReference>
<dbReference type="InterPro" id="IPR011711">
    <property type="entry name" value="GntR_C"/>
</dbReference>
<sequence>MTDRDEPRTLAGDAYATIHQAIRTGSLRPGQRLRFAELQSLCRMSVSPVREALARLTAEGFTISDDHRGFRVAPLSRAELRDIVENRKLLEGEALRLSILHGDAEWESRVLATHHLMSRVPRERDDIPSAVREEWEQKHAAFHKALVSACGSPILTDLCGKLFGKADRYRRMSISIPGQTRDAAQEHREIMELSIARKSDQAVEALRDHYQNTADAVEKLFETDADFTSAL</sequence>
<evidence type="ECO:0000256" key="3">
    <source>
        <dbReference type="ARBA" id="ARBA00023163"/>
    </source>
</evidence>
<evidence type="ECO:0000256" key="2">
    <source>
        <dbReference type="ARBA" id="ARBA00023125"/>
    </source>
</evidence>
<dbReference type="RefSeq" id="WP_201082387.1">
    <property type="nucleotide sequence ID" value="NZ_CP067421.1"/>
</dbReference>
<dbReference type="InterPro" id="IPR008920">
    <property type="entry name" value="TF_FadR/GntR_C"/>
</dbReference>
<dbReference type="PROSITE" id="PS50949">
    <property type="entry name" value="HTH_GNTR"/>
    <property type="match status" value="1"/>
</dbReference>
<keyword evidence="6" id="KW-1185">Reference proteome</keyword>
<geneLocation type="plasmid" evidence="5 6">
    <name>pTT6-1</name>
</geneLocation>
<keyword evidence="2" id="KW-0238">DNA-binding</keyword>
<organism evidence="5 6">
    <name type="scientific">Skermanella cutis</name>
    <dbReference type="NCBI Taxonomy" id="2775420"/>
    <lineage>
        <taxon>Bacteria</taxon>
        <taxon>Pseudomonadati</taxon>
        <taxon>Pseudomonadota</taxon>
        <taxon>Alphaproteobacteria</taxon>
        <taxon>Rhodospirillales</taxon>
        <taxon>Azospirillaceae</taxon>
        <taxon>Skermanella</taxon>
    </lineage>
</organism>